<organism evidence="6 7">
    <name type="scientific">Oncorhynchus mykiss</name>
    <name type="common">Rainbow trout</name>
    <name type="synonym">Salmo gairdneri</name>
    <dbReference type="NCBI Taxonomy" id="8022"/>
    <lineage>
        <taxon>Eukaryota</taxon>
        <taxon>Metazoa</taxon>
        <taxon>Chordata</taxon>
        <taxon>Craniata</taxon>
        <taxon>Vertebrata</taxon>
        <taxon>Euteleostomi</taxon>
        <taxon>Actinopterygii</taxon>
        <taxon>Neopterygii</taxon>
        <taxon>Teleostei</taxon>
        <taxon>Protacanthopterygii</taxon>
        <taxon>Salmoniformes</taxon>
        <taxon>Salmonidae</taxon>
        <taxon>Salmoninae</taxon>
        <taxon>Oncorhynchus</taxon>
    </lineage>
</organism>
<keyword evidence="7" id="KW-1185">Reference proteome</keyword>
<proteinExistence type="inferred from homology"/>
<dbReference type="GO" id="GO:0005975">
    <property type="term" value="P:carbohydrate metabolic process"/>
    <property type="evidence" value="ECO:0007669"/>
    <property type="project" value="InterPro"/>
</dbReference>
<dbReference type="InterPro" id="IPR015883">
    <property type="entry name" value="Glyco_hydro_20_cat"/>
</dbReference>
<dbReference type="GO" id="GO:0004563">
    <property type="term" value="F:beta-N-acetylhexosaminidase activity"/>
    <property type="evidence" value="ECO:0007669"/>
    <property type="project" value="UniProtKB-EC"/>
</dbReference>
<evidence type="ECO:0000256" key="3">
    <source>
        <dbReference type="ARBA" id="ARBA00012663"/>
    </source>
</evidence>
<dbReference type="Ensembl" id="ENSOMYT00000028901.2">
    <property type="protein sequence ID" value="ENSOMYP00000026432.1"/>
    <property type="gene ID" value="ENSOMYG00000012462.2"/>
</dbReference>
<name>A0A8C7PTH2_ONCMY</name>
<dbReference type="GeneTree" id="ENSGT00390000014852"/>
<dbReference type="PANTHER" id="PTHR21040:SF6">
    <property type="entry name" value="HEXOSAMINIDASE D"/>
    <property type="match status" value="1"/>
</dbReference>
<evidence type="ECO:0000259" key="5">
    <source>
        <dbReference type="Pfam" id="PF00728"/>
    </source>
</evidence>
<evidence type="ECO:0000256" key="4">
    <source>
        <dbReference type="ARBA" id="ARBA00022801"/>
    </source>
</evidence>
<protein>
    <recommendedName>
        <fullName evidence="3">beta-N-acetylhexosaminidase</fullName>
        <ecNumber evidence="3">3.2.1.52</ecNumber>
    </recommendedName>
</protein>
<dbReference type="AlphaFoldDB" id="A0A8C7PTH2"/>
<dbReference type="Pfam" id="PF00728">
    <property type="entry name" value="Glyco_hydro_20"/>
    <property type="match status" value="1"/>
</dbReference>
<evidence type="ECO:0000256" key="2">
    <source>
        <dbReference type="ARBA" id="ARBA00006285"/>
    </source>
</evidence>
<dbReference type="Proteomes" id="UP000694395">
    <property type="component" value="Chromosome 20"/>
</dbReference>
<sequence length="509" mass="56509">MHDHCTHSNLLAALQISATMDALPAWPKGKKLVHLDLKGAPPRIDYLHKVIALLTYLFLICMLNARGLSDMTVPSLQLIGLFSGLGADGILVEYEDMFPYEGELKVLQSTQHSPYSREEVLSIQEVAKSQGLEVIPLVQTFGHMEFVLKHKSLWGLREVGHCLGTLNPHREEGVRLVEEMLRQVVELHPGSTSLHIGADEVYLLGEGEESRSWLSTPGRTVQQLFLSHVTRVAKGVREAWPNLNMIMWDDMLRGMDHDTLKGSGLVGLVQLMLWDYNPTLDVKNTVYLLERYSGAGLSELWAASAFKGSTNVHTCVTSTQRHVDNHLQWLQVAAALPEGIHMLGIALTGWQRYDHLSVLCELLPLALPSLASSLQTLTHGQFSPEAQSRVTKTLGISSVEVEIMASSTTGDSVLFPGRRLAELVVELTAILQSEELRHFEDNILLALVEQRVAMVKKEMVRLYPASTAQEWVEQHVSPVVAPLQRVLEDTRASLLEMVPQNVSASMVGQ</sequence>
<dbReference type="PANTHER" id="PTHR21040">
    <property type="entry name" value="BCDNA.GH04120"/>
    <property type="match status" value="1"/>
</dbReference>
<accession>A0A8C7PTH2</accession>
<dbReference type="SUPFAM" id="SSF51445">
    <property type="entry name" value="(Trans)glycosidases"/>
    <property type="match status" value="1"/>
</dbReference>
<dbReference type="Gene3D" id="3.20.20.80">
    <property type="entry name" value="Glycosidases"/>
    <property type="match status" value="1"/>
</dbReference>
<dbReference type="CDD" id="cd06565">
    <property type="entry name" value="GH20_GcnA-like"/>
    <property type="match status" value="1"/>
</dbReference>
<evidence type="ECO:0000313" key="7">
    <source>
        <dbReference type="Proteomes" id="UP000694395"/>
    </source>
</evidence>
<evidence type="ECO:0000313" key="6">
    <source>
        <dbReference type="Ensembl" id="ENSOMYP00000026432.1"/>
    </source>
</evidence>
<evidence type="ECO:0000256" key="1">
    <source>
        <dbReference type="ARBA" id="ARBA00001231"/>
    </source>
</evidence>
<feature type="domain" description="Glycoside hydrolase family 20 catalytic" evidence="5">
    <location>
        <begin position="110"/>
        <end position="258"/>
    </location>
</feature>
<dbReference type="EC" id="3.2.1.52" evidence="3"/>
<reference evidence="6" key="2">
    <citation type="submission" date="2025-08" db="UniProtKB">
        <authorList>
            <consortium name="Ensembl"/>
        </authorList>
    </citation>
    <scope>IDENTIFICATION</scope>
</reference>
<reference evidence="6" key="1">
    <citation type="submission" date="2020-07" db="EMBL/GenBank/DDBJ databases">
        <title>A long reads based de novo assembly of the rainbow trout Arlee double haploid line genome.</title>
        <authorList>
            <person name="Gao G."/>
            <person name="Palti Y."/>
        </authorList>
    </citation>
    <scope>NUCLEOTIDE SEQUENCE [LARGE SCALE GENOMIC DNA]</scope>
</reference>
<dbReference type="InterPro" id="IPR017853">
    <property type="entry name" value="GH"/>
</dbReference>
<keyword evidence="4" id="KW-0378">Hydrolase</keyword>
<dbReference type="InterPro" id="IPR038901">
    <property type="entry name" value="HEXDC-like"/>
</dbReference>
<comment type="similarity">
    <text evidence="2">Belongs to the glycosyl hydrolase 20 family.</text>
</comment>
<comment type="catalytic activity">
    <reaction evidence="1">
        <text>Hydrolysis of terminal non-reducing N-acetyl-D-hexosamine residues in N-acetyl-beta-D-hexosaminides.</text>
        <dbReference type="EC" id="3.2.1.52"/>
    </reaction>
</comment>
<reference evidence="6" key="3">
    <citation type="submission" date="2025-09" db="UniProtKB">
        <authorList>
            <consortium name="Ensembl"/>
        </authorList>
    </citation>
    <scope>IDENTIFICATION</scope>
</reference>